<dbReference type="HAMAP" id="MF_00984">
    <property type="entry name" value="SSB"/>
    <property type="match status" value="1"/>
</dbReference>
<dbReference type="GO" id="GO:0003697">
    <property type="term" value="F:single-stranded DNA binding"/>
    <property type="evidence" value="ECO:0007669"/>
    <property type="project" value="UniProtKB-UniRule"/>
</dbReference>
<dbReference type="PROSITE" id="PS50935">
    <property type="entry name" value="SSB"/>
    <property type="match status" value="1"/>
</dbReference>
<dbReference type="PANTHER" id="PTHR10302">
    <property type="entry name" value="SINGLE-STRANDED DNA-BINDING PROTEIN"/>
    <property type="match status" value="1"/>
</dbReference>
<evidence type="ECO:0000256" key="2">
    <source>
        <dbReference type="HAMAP-Rule" id="MF_00984"/>
    </source>
</evidence>
<evidence type="ECO:0000313" key="5">
    <source>
        <dbReference type="EMBL" id="OGY79879.1"/>
    </source>
</evidence>
<name>A0A1G2ATN0_9BACT</name>
<comment type="caution">
    <text evidence="2">Lacks conserved residue(s) required for the propagation of feature annotation.</text>
</comment>
<dbReference type="GO" id="GO:0006260">
    <property type="term" value="P:DNA replication"/>
    <property type="evidence" value="ECO:0007669"/>
    <property type="project" value="InterPro"/>
</dbReference>
<reference evidence="5 6" key="1">
    <citation type="journal article" date="2016" name="Nat. Commun.">
        <title>Thousands of microbial genomes shed light on interconnected biogeochemical processes in an aquifer system.</title>
        <authorList>
            <person name="Anantharaman K."/>
            <person name="Brown C.T."/>
            <person name="Hug L.A."/>
            <person name="Sharon I."/>
            <person name="Castelle C.J."/>
            <person name="Probst A.J."/>
            <person name="Thomas B.C."/>
            <person name="Singh A."/>
            <person name="Wilkins M.J."/>
            <person name="Karaoz U."/>
            <person name="Brodie E.L."/>
            <person name="Williams K.H."/>
            <person name="Hubbard S.S."/>
            <person name="Banfield J.F."/>
        </authorList>
    </citation>
    <scope>NUCLEOTIDE SEQUENCE [LARGE SCALE GENOMIC DNA]</scope>
</reference>
<dbReference type="Gene3D" id="2.40.50.140">
    <property type="entry name" value="Nucleic acid-binding proteins"/>
    <property type="match status" value="1"/>
</dbReference>
<dbReference type="InterPro" id="IPR011344">
    <property type="entry name" value="ssDNA-bd"/>
</dbReference>
<feature type="region of interest" description="Disordered" evidence="4">
    <location>
        <begin position="108"/>
        <end position="138"/>
    </location>
</feature>
<dbReference type="NCBIfam" id="TIGR00621">
    <property type="entry name" value="ssb"/>
    <property type="match status" value="1"/>
</dbReference>
<dbReference type="Pfam" id="PF00436">
    <property type="entry name" value="SSB"/>
    <property type="match status" value="1"/>
</dbReference>
<dbReference type="AlphaFoldDB" id="A0A1G2ATN0"/>
<dbReference type="EMBL" id="MHKB01000004">
    <property type="protein sequence ID" value="OGY79879.1"/>
    <property type="molecule type" value="Genomic_DNA"/>
</dbReference>
<protein>
    <recommendedName>
        <fullName evidence="2 3">Single-stranded DNA-binding protein</fullName>
        <shortName evidence="2">SSB</shortName>
    </recommendedName>
</protein>
<comment type="caution">
    <text evidence="5">The sequence shown here is derived from an EMBL/GenBank/DDBJ whole genome shotgun (WGS) entry which is preliminary data.</text>
</comment>
<dbReference type="CDD" id="cd04496">
    <property type="entry name" value="SSB_OBF"/>
    <property type="match status" value="1"/>
</dbReference>
<dbReference type="PANTHER" id="PTHR10302:SF0">
    <property type="entry name" value="SINGLE-STRANDED DNA-BINDING PROTEIN, MITOCHONDRIAL"/>
    <property type="match status" value="1"/>
</dbReference>
<gene>
    <name evidence="5" type="ORF">A3B74_02940</name>
</gene>
<comment type="subunit">
    <text evidence="2">Homotetramer.</text>
</comment>
<keyword evidence="1 2" id="KW-0238">DNA-binding</keyword>
<dbReference type="SUPFAM" id="SSF50249">
    <property type="entry name" value="Nucleic acid-binding proteins"/>
    <property type="match status" value="1"/>
</dbReference>
<evidence type="ECO:0000256" key="3">
    <source>
        <dbReference type="PIRNR" id="PIRNR002070"/>
    </source>
</evidence>
<dbReference type="InterPro" id="IPR012340">
    <property type="entry name" value="NA-bd_OB-fold"/>
</dbReference>
<dbReference type="InterPro" id="IPR000424">
    <property type="entry name" value="Primosome_PriB/ssb"/>
</dbReference>
<accession>A0A1G2ATN0</accession>
<organism evidence="5 6">
    <name type="scientific">Candidatus Kerfeldbacteria bacterium RIFCSPHIGHO2_02_FULL_42_14</name>
    <dbReference type="NCBI Taxonomy" id="1798540"/>
    <lineage>
        <taxon>Bacteria</taxon>
        <taxon>Candidatus Kerfeldiibacteriota</taxon>
    </lineage>
</organism>
<proteinExistence type="inferred from homology"/>
<dbReference type="STRING" id="1798540.A3B74_02940"/>
<sequence>MNINKVTLIGNVTDTPKLRTTKSGHSFTTFAVATNYFWKDANTGQRKHNTEFHSVIAWRGLAEKLTQYVQKGERLYVEGRLQTRAWKDQTGQDRKKTEIIASTALMLGGSKKQKQQQRQSEGAQLIVQEEVSTEEVPF</sequence>
<evidence type="ECO:0000313" key="6">
    <source>
        <dbReference type="Proteomes" id="UP000177165"/>
    </source>
</evidence>
<evidence type="ECO:0000256" key="1">
    <source>
        <dbReference type="ARBA" id="ARBA00023125"/>
    </source>
</evidence>
<dbReference type="Proteomes" id="UP000177165">
    <property type="component" value="Unassembled WGS sequence"/>
</dbReference>
<evidence type="ECO:0000256" key="4">
    <source>
        <dbReference type="SAM" id="MobiDB-lite"/>
    </source>
</evidence>
<dbReference type="GO" id="GO:0009295">
    <property type="term" value="C:nucleoid"/>
    <property type="evidence" value="ECO:0007669"/>
    <property type="project" value="TreeGrafter"/>
</dbReference>
<dbReference type="PIRSF" id="PIRSF002070">
    <property type="entry name" value="SSB"/>
    <property type="match status" value="1"/>
</dbReference>